<dbReference type="KEGG" id="aace:A0U92_07895"/>
<dbReference type="RefSeq" id="WP_077812748.1">
    <property type="nucleotide sequence ID" value="NZ_CP014692.1"/>
</dbReference>
<sequence>MRLSGSPATRSPAGRWFIVALTFIGLLGQLALQSLASPDETPRAAILRLTGIDISLMAVISDHSSHHEMSSMNMGHGASADSHHVMPMPDHDGNAGKAHHHGSDCPLCPLLLFFGILLNATVFLPAISAVWLSMRRFCAQPRAPPSFTLLLPPATGPPPVI</sequence>
<dbReference type="STRING" id="435.A0U92_07895"/>
<protein>
    <recommendedName>
        <fullName evidence="4">DUF2946 domain-containing protein</fullName>
    </recommendedName>
</protein>
<evidence type="ECO:0000313" key="3">
    <source>
        <dbReference type="Proteomes" id="UP000188937"/>
    </source>
</evidence>
<dbReference type="Proteomes" id="UP000188937">
    <property type="component" value="Chromosome"/>
</dbReference>
<evidence type="ECO:0000256" key="1">
    <source>
        <dbReference type="SAM" id="Phobius"/>
    </source>
</evidence>
<keyword evidence="3" id="KW-1185">Reference proteome</keyword>
<dbReference type="OrthoDB" id="7277308at2"/>
<keyword evidence="1" id="KW-0812">Transmembrane</keyword>
<accession>A0A1U9KG54</accession>
<proteinExistence type="predicted"/>
<evidence type="ECO:0008006" key="4">
    <source>
        <dbReference type="Google" id="ProtNLM"/>
    </source>
</evidence>
<keyword evidence="1" id="KW-1133">Transmembrane helix</keyword>
<organism evidence="2 3">
    <name type="scientific">Acetobacter aceti</name>
    <dbReference type="NCBI Taxonomy" id="435"/>
    <lineage>
        <taxon>Bacteria</taxon>
        <taxon>Pseudomonadati</taxon>
        <taxon>Pseudomonadota</taxon>
        <taxon>Alphaproteobacteria</taxon>
        <taxon>Acetobacterales</taxon>
        <taxon>Acetobacteraceae</taxon>
        <taxon>Acetobacter</taxon>
        <taxon>Acetobacter subgen. Acetobacter</taxon>
    </lineage>
</organism>
<keyword evidence="1" id="KW-0472">Membrane</keyword>
<gene>
    <name evidence="2" type="ORF">A0U92_07895</name>
</gene>
<dbReference type="AlphaFoldDB" id="A0A1U9KG54"/>
<reference evidence="2 3" key="1">
    <citation type="submission" date="2016-03" db="EMBL/GenBank/DDBJ databases">
        <title>Acetic acid bacteria sequencing.</title>
        <authorList>
            <person name="Brandt J."/>
            <person name="Jakob F."/>
            <person name="Vogel R.F."/>
        </authorList>
    </citation>
    <scope>NUCLEOTIDE SEQUENCE [LARGE SCALE GENOMIC DNA]</scope>
    <source>
        <strain evidence="2 3">TMW2.1153</strain>
    </source>
</reference>
<name>A0A1U9KG54_ACEAC</name>
<evidence type="ECO:0000313" key="2">
    <source>
        <dbReference type="EMBL" id="AQS84709.1"/>
    </source>
</evidence>
<dbReference type="EMBL" id="CP014692">
    <property type="protein sequence ID" value="AQS84709.1"/>
    <property type="molecule type" value="Genomic_DNA"/>
</dbReference>
<feature type="transmembrane region" description="Helical" evidence="1">
    <location>
        <begin position="110"/>
        <end position="132"/>
    </location>
</feature>